<dbReference type="OrthoDB" id="19692at2759"/>
<dbReference type="SMART" id="SM00212">
    <property type="entry name" value="UBCc"/>
    <property type="match status" value="1"/>
</dbReference>
<dbReference type="Pfam" id="PF00179">
    <property type="entry name" value="UQ_con"/>
    <property type="match status" value="1"/>
</dbReference>
<accession>A0A2P8A8B9</accession>
<protein>
    <recommendedName>
        <fullName evidence="3">UBC core domain-containing protein</fullName>
    </recommendedName>
</protein>
<feature type="compositionally biased region" description="Basic and acidic residues" evidence="2">
    <location>
        <begin position="170"/>
        <end position="181"/>
    </location>
</feature>
<dbReference type="SUPFAM" id="SSF54495">
    <property type="entry name" value="UBC-like"/>
    <property type="match status" value="1"/>
</dbReference>
<gene>
    <name evidence="4" type="ORF">B9Z65_6333</name>
</gene>
<dbReference type="Gene3D" id="3.10.110.10">
    <property type="entry name" value="Ubiquitin Conjugating Enzyme"/>
    <property type="match status" value="1"/>
</dbReference>
<reference evidence="4 5" key="1">
    <citation type="submission" date="2017-05" db="EMBL/GenBank/DDBJ databases">
        <title>Draft genome sequence of Elsinoe australis.</title>
        <authorList>
            <person name="Cheng Q."/>
        </authorList>
    </citation>
    <scope>NUCLEOTIDE SEQUENCE [LARGE SCALE GENOMIC DNA]</scope>
    <source>
        <strain evidence="4 5">NL1</strain>
    </source>
</reference>
<feature type="region of interest" description="Disordered" evidence="2">
    <location>
        <begin position="170"/>
        <end position="225"/>
    </location>
</feature>
<evidence type="ECO:0000313" key="5">
    <source>
        <dbReference type="Proteomes" id="UP000243723"/>
    </source>
</evidence>
<proteinExistence type="predicted"/>
<dbReference type="InterPro" id="IPR050113">
    <property type="entry name" value="Ub_conjugating_enzyme"/>
</dbReference>
<dbReference type="CDD" id="cd23811">
    <property type="entry name" value="UBCc_ScCDC34-like"/>
    <property type="match status" value="1"/>
</dbReference>
<dbReference type="Proteomes" id="UP000243723">
    <property type="component" value="Unassembled WGS sequence"/>
</dbReference>
<dbReference type="EMBL" id="NHZQ01000060">
    <property type="protein sequence ID" value="PSK56709.1"/>
    <property type="molecule type" value="Genomic_DNA"/>
</dbReference>
<dbReference type="FunFam" id="3.10.110.10:FF:000063">
    <property type="entry name" value="CDC34p Ubiquitin-conjugating enzyme (E2)"/>
    <property type="match status" value="1"/>
</dbReference>
<dbReference type="PROSITE" id="PS50127">
    <property type="entry name" value="UBC_2"/>
    <property type="match status" value="1"/>
</dbReference>
<keyword evidence="1" id="KW-0833">Ubl conjugation pathway</keyword>
<organism evidence="4 5">
    <name type="scientific">Elsinoe australis</name>
    <dbReference type="NCBI Taxonomy" id="40998"/>
    <lineage>
        <taxon>Eukaryota</taxon>
        <taxon>Fungi</taxon>
        <taxon>Dikarya</taxon>
        <taxon>Ascomycota</taxon>
        <taxon>Pezizomycotina</taxon>
        <taxon>Dothideomycetes</taxon>
        <taxon>Dothideomycetidae</taxon>
        <taxon>Myriangiales</taxon>
        <taxon>Elsinoaceae</taxon>
        <taxon>Elsinoe</taxon>
    </lineage>
</organism>
<dbReference type="STRING" id="40998.A0A2P8A8B9"/>
<dbReference type="InterPro" id="IPR000608">
    <property type="entry name" value="UBC"/>
</dbReference>
<dbReference type="AlphaFoldDB" id="A0A2P8A8B9"/>
<comment type="caution">
    <text evidence="4">The sequence shown here is derived from an EMBL/GenBank/DDBJ whole genome shotgun (WGS) entry which is preliminary data.</text>
</comment>
<feature type="domain" description="UBC core" evidence="3">
    <location>
        <begin position="1"/>
        <end position="159"/>
    </location>
</feature>
<evidence type="ECO:0000256" key="1">
    <source>
        <dbReference type="ARBA" id="ARBA00022786"/>
    </source>
</evidence>
<sequence length="225" mass="25711">MAEKILMSEYKSLSKEPWTNIELVNENIFEWNVALIPVNKDSMYYGGYFLAKMTFPKDYPFRPPEFRLTRPLTHPNVYPDGRLCISILHPPGEDLMSGELASERWSPAQRVESVLISILSLLDDAEVSSPANVDAGVLLRNNPEAYKAAVKKDVEISKKDIPVGFEMPTHESAYKKEEENHNFSWSDSEVEDDFGSESDEEMTFDDDDEDDVQDEQMEDDDDVSE</sequence>
<dbReference type="PANTHER" id="PTHR24067">
    <property type="entry name" value="UBIQUITIN-CONJUGATING ENZYME E2"/>
    <property type="match status" value="1"/>
</dbReference>
<evidence type="ECO:0000259" key="3">
    <source>
        <dbReference type="PROSITE" id="PS50127"/>
    </source>
</evidence>
<feature type="compositionally biased region" description="Acidic residues" evidence="2">
    <location>
        <begin position="188"/>
        <end position="225"/>
    </location>
</feature>
<keyword evidence="5" id="KW-1185">Reference proteome</keyword>
<evidence type="ECO:0000313" key="4">
    <source>
        <dbReference type="EMBL" id="PSK56709.1"/>
    </source>
</evidence>
<name>A0A2P8A8B9_9PEZI</name>
<dbReference type="InterPro" id="IPR016135">
    <property type="entry name" value="UBQ-conjugating_enzyme/RWD"/>
</dbReference>
<evidence type="ECO:0000256" key="2">
    <source>
        <dbReference type="SAM" id="MobiDB-lite"/>
    </source>
</evidence>